<protein>
    <submittedName>
        <fullName evidence="2">Uncharacterized protein</fullName>
    </submittedName>
</protein>
<evidence type="ECO:0000256" key="1">
    <source>
        <dbReference type="SAM" id="Phobius"/>
    </source>
</evidence>
<evidence type="ECO:0000313" key="3">
    <source>
        <dbReference type="Proteomes" id="UP001597389"/>
    </source>
</evidence>
<accession>A0ABW4Z8M5</accession>
<sequence>MPDLSDPVHPIGLDLRTQPVSMKMAGSLQAGTPDLGDWQSDLPVEILAVRAKGLPWQMLTPGILLGVGMLGFLLYLLRETKVMPPQASGNLAQGKVEAVERRVSPQVVPSNERVQAVFQDLSKVGSVTELVGMVRGGDSQLAKLREYYGDEKVEFLPFSGELAVSPILGRDGFFIVNGVLSNGEFKAAVLTRGAGGGLLLDWDSYVGYGELQWNELLTQQPKEPVLVRAVRTKIEYYNAGFDSDQWQSFELEYPGEEVRLVGYAKRGSALVHQLLPIGNRYGSMDVTLKIHYPEEVEDPRLVIIDSMLSADWVVDTQE</sequence>
<gene>
    <name evidence="2" type="ORF">ACFSW8_05460</name>
</gene>
<evidence type="ECO:0000313" key="2">
    <source>
        <dbReference type="EMBL" id="MFD2158338.1"/>
    </source>
</evidence>
<keyword evidence="1" id="KW-1133">Transmembrane helix</keyword>
<organism evidence="2 3">
    <name type="scientific">Rubritalea tangerina</name>
    <dbReference type="NCBI Taxonomy" id="430798"/>
    <lineage>
        <taxon>Bacteria</taxon>
        <taxon>Pseudomonadati</taxon>
        <taxon>Verrucomicrobiota</taxon>
        <taxon>Verrucomicrobiia</taxon>
        <taxon>Verrucomicrobiales</taxon>
        <taxon>Rubritaleaceae</taxon>
        <taxon>Rubritalea</taxon>
    </lineage>
</organism>
<reference evidence="3" key="1">
    <citation type="journal article" date="2019" name="Int. J. Syst. Evol. Microbiol.">
        <title>The Global Catalogue of Microorganisms (GCM) 10K type strain sequencing project: providing services to taxonomists for standard genome sequencing and annotation.</title>
        <authorList>
            <consortium name="The Broad Institute Genomics Platform"/>
            <consortium name="The Broad Institute Genome Sequencing Center for Infectious Disease"/>
            <person name="Wu L."/>
            <person name="Ma J."/>
        </authorList>
    </citation>
    <scope>NUCLEOTIDE SEQUENCE [LARGE SCALE GENOMIC DNA]</scope>
    <source>
        <strain evidence="3">CCUG 57942</strain>
    </source>
</reference>
<name>A0ABW4Z8M5_9BACT</name>
<feature type="transmembrane region" description="Helical" evidence="1">
    <location>
        <begin position="58"/>
        <end position="77"/>
    </location>
</feature>
<keyword evidence="3" id="KW-1185">Reference proteome</keyword>
<keyword evidence="1" id="KW-0472">Membrane</keyword>
<comment type="caution">
    <text evidence="2">The sequence shown here is derived from an EMBL/GenBank/DDBJ whole genome shotgun (WGS) entry which is preliminary data.</text>
</comment>
<keyword evidence="1" id="KW-0812">Transmembrane</keyword>
<proteinExistence type="predicted"/>
<dbReference type="EMBL" id="JBHUJB010000022">
    <property type="protein sequence ID" value="MFD2158338.1"/>
    <property type="molecule type" value="Genomic_DNA"/>
</dbReference>
<dbReference type="Proteomes" id="UP001597389">
    <property type="component" value="Unassembled WGS sequence"/>
</dbReference>